<dbReference type="GO" id="GO:0018279">
    <property type="term" value="P:protein N-linked glycosylation via asparagine"/>
    <property type="evidence" value="ECO:0007669"/>
    <property type="project" value="UniProtKB-UniRule"/>
</dbReference>
<dbReference type="InterPro" id="IPR005013">
    <property type="entry name" value="DDOST_48_kDa_subunit"/>
</dbReference>
<evidence type="ECO:0000259" key="4">
    <source>
        <dbReference type="Pfam" id="PF03345"/>
    </source>
</evidence>
<dbReference type="AlphaFoldDB" id="A0A915KRS0"/>
<reference evidence="6" key="1">
    <citation type="submission" date="2022-11" db="UniProtKB">
        <authorList>
            <consortium name="WormBaseParasite"/>
        </authorList>
    </citation>
    <scope>IDENTIFICATION</scope>
</reference>
<evidence type="ECO:0000256" key="1">
    <source>
        <dbReference type="ARBA" id="ARBA00004115"/>
    </source>
</evidence>
<dbReference type="GO" id="GO:0008250">
    <property type="term" value="C:oligosaccharyltransferase complex"/>
    <property type="evidence" value="ECO:0007669"/>
    <property type="project" value="TreeGrafter"/>
</dbReference>
<comment type="pathway">
    <text evidence="3">Protein modification; protein glycosylation.</text>
</comment>
<keyword evidence="3" id="KW-0256">Endoplasmic reticulum</keyword>
<dbReference type="InterPro" id="IPR055457">
    <property type="entry name" value="OST48_N"/>
</dbReference>
<name>A0A915KRS0_ROMCU</name>
<feature type="chain" id="PRO_5038160015" description="Dolichyl-diphosphooligosaccharide--protein glycosyltransferase 48 kDa subunit" evidence="3">
    <location>
        <begin position="19"/>
        <end position="248"/>
    </location>
</feature>
<comment type="function">
    <text evidence="3">Subunit of the oligosaccharyl transferase (OST) complex that catalyzes the initial transfer of a defined glycan (Glc(3)Man(9)GlcNAc(2) in eukaryotes) from the lipid carrier dolichol-pyrophosphate to an asparagine residue within an Asn-X-Ser/Thr consensus motif in nascent polypeptide chains, the first step in protein N-glycosylation. N-glycosylation occurs cotranslationally and the complex associates with the Sec61 complex at the channel-forming translocon complex that mediates protein translocation across the endoplasmic reticulum (ER).</text>
</comment>
<dbReference type="WBParaSite" id="nRc.2.0.1.t40363-RA">
    <property type="protein sequence ID" value="nRc.2.0.1.t40363-RA"/>
    <property type="gene ID" value="nRc.2.0.1.g40363"/>
</dbReference>
<sequence>MLSLLMSIFIALPMTVLGARTLVLVDNMSTRYSHSQFFKSLSNRSHELTFKSADDASLALFKYGEPLYDNLILFCPTVENFGGSISVREIVDFIDNGGNVLIGADSSLSGIIQELANEVNFEFDEEQTYVIDHMHYDVSSDEGHHTTIVAEPNQLIPAKYIVGEPSDRPILFRGVGLVLQKASPLAVEILTASSTAYSHKPGQPVQQYPNAVGKSTILIGALQARNNGRVLLTGSLDLFSGYSNVCVA</sequence>
<dbReference type="PANTHER" id="PTHR10830">
    <property type="entry name" value="DOLICHYL-DIPHOSPHOOLIGOSACCHARIDE--PROTEIN GLYCOSYLTRANSFERASE 48 KDA SUBUNIT"/>
    <property type="match status" value="1"/>
</dbReference>
<dbReference type="OMA" id="MFMKERT"/>
<evidence type="ECO:0000256" key="3">
    <source>
        <dbReference type="RuleBase" id="RU361142"/>
    </source>
</evidence>
<organism evidence="5 6">
    <name type="scientific">Romanomermis culicivorax</name>
    <name type="common">Nematode worm</name>
    <dbReference type="NCBI Taxonomy" id="13658"/>
    <lineage>
        <taxon>Eukaryota</taxon>
        <taxon>Metazoa</taxon>
        <taxon>Ecdysozoa</taxon>
        <taxon>Nematoda</taxon>
        <taxon>Enoplea</taxon>
        <taxon>Dorylaimia</taxon>
        <taxon>Mermithida</taxon>
        <taxon>Mermithoidea</taxon>
        <taxon>Mermithidae</taxon>
        <taxon>Romanomermis</taxon>
    </lineage>
</organism>
<protein>
    <recommendedName>
        <fullName evidence="2 3">Dolichyl-diphosphooligosaccharide--protein glycosyltransferase 48 kDa subunit</fullName>
        <shortName evidence="3">Oligosaccharyl transferase 48 kDa subunit</shortName>
    </recommendedName>
</protein>
<evidence type="ECO:0000313" key="5">
    <source>
        <dbReference type="Proteomes" id="UP000887565"/>
    </source>
</evidence>
<accession>A0A915KRS0</accession>
<keyword evidence="5" id="KW-1185">Reference proteome</keyword>
<comment type="subunit">
    <text evidence="3">Component of the oligosaccharyltransferase (OST) complex.</text>
</comment>
<feature type="domain" description="OST48 N-terminal" evidence="4">
    <location>
        <begin position="20"/>
        <end position="240"/>
    </location>
</feature>
<dbReference type="Pfam" id="PF03345">
    <property type="entry name" value="OST48_N"/>
    <property type="match status" value="1"/>
</dbReference>
<keyword evidence="3" id="KW-0732">Signal</keyword>
<dbReference type="PANTHER" id="PTHR10830:SF0">
    <property type="entry name" value="DOLICHYL-DIPHOSPHOOLIGOSACCHARIDE--PROTEIN GLYCOSYLTRANSFERASE 48 KDA SUBUNIT"/>
    <property type="match status" value="1"/>
</dbReference>
<evidence type="ECO:0000256" key="2">
    <source>
        <dbReference type="ARBA" id="ARBA00013350"/>
    </source>
</evidence>
<proteinExistence type="inferred from homology"/>
<dbReference type="Proteomes" id="UP000887565">
    <property type="component" value="Unplaced"/>
</dbReference>
<comment type="similarity">
    <text evidence="3">Belongs to the DDOST 48 kDa subunit family.</text>
</comment>
<evidence type="ECO:0000313" key="6">
    <source>
        <dbReference type="WBParaSite" id="nRc.2.0.1.t40363-RA"/>
    </source>
</evidence>
<feature type="signal peptide" evidence="3">
    <location>
        <begin position="1"/>
        <end position="18"/>
    </location>
</feature>
<comment type="subcellular location">
    <subcellularLocation>
        <location evidence="1 3">Endoplasmic reticulum membrane</location>
        <topology evidence="1 3">Single-pass type I membrane protein</topology>
    </subcellularLocation>
</comment>